<keyword evidence="4" id="KW-0547">Nucleotide-binding</keyword>
<dbReference type="InterPro" id="IPR014729">
    <property type="entry name" value="Rossmann-like_a/b/a_fold"/>
</dbReference>
<dbReference type="EC" id="6.1.1.4" evidence="2"/>
<feature type="domain" description="Aminoacyl-tRNA synthetase class Ia" evidence="8">
    <location>
        <begin position="62"/>
        <end position="109"/>
    </location>
</feature>
<evidence type="ECO:0000256" key="7">
    <source>
        <dbReference type="ARBA" id="ARBA00023146"/>
    </source>
</evidence>
<name>A0A836F439_9HYME</name>
<evidence type="ECO:0000313" key="10">
    <source>
        <dbReference type="Proteomes" id="UP000668214"/>
    </source>
</evidence>
<gene>
    <name evidence="9" type="primary">Lars2_1</name>
    <name evidence="9" type="ORF">G6Z78_0002680</name>
</gene>
<keyword evidence="10" id="KW-1185">Reference proteome</keyword>
<feature type="non-terminal residue" evidence="9">
    <location>
        <position position="1"/>
    </location>
</feature>
<dbReference type="GO" id="GO:0032543">
    <property type="term" value="P:mitochondrial translation"/>
    <property type="evidence" value="ECO:0007669"/>
    <property type="project" value="TreeGrafter"/>
</dbReference>
<dbReference type="GO" id="GO:0004823">
    <property type="term" value="F:leucine-tRNA ligase activity"/>
    <property type="evidence" value="ECO:0007669"/>
    <property type="project" value="UniProtKB-EC"/>
</dbReference>
<accession>A0A836F439</accession>
<dbReference type="GO" id="GO:0005739">
    <property type="term" value="C:mitochondrion"/>
    <property type="evidence" value="ECO:0007669"/>
    <property type="project" value="TreeGrafter"/>
</dbReference>
<dbReference type="Pfam" id="PF00133">
    <property type="entry name" value="tRNA-synt_1"/>
    <property type="match status" value="1"/>
</dbReference>
<comment type="similarity">
    <text evidence="1">Belongs to the class-I aminoacyl-tRNA synthetase family.</text>
</comment>
<protein>
    <recommendedName>
        <fullName evidence="2">leucine--tRNA ligase</fullName>
        <ecNumber evidence="2">6.1.1.4</ecNumber>
    </recommendedName>
</protein>
<dbReference type="PANTHER" id="PTHR43740">
    <property type="entry name" value="LEUCYL-TRNA SYNTHETASE"/>
    <property type="match status" value="1"/>
</dbReference>
<keyword evidence="6" id="KW-0648">Protein biosynthesis</keyword>
<reference evidence="9" key="1">
    <citation type="submission" date="2020-02" db="EMBL/GenBank/DDBJ databases">
        <title>Relaxed selection underlies rapid genomic changes in the transitions from sociality to social parasitism in ants.</title>
        <authorList>
            <person name="Bi X."/>
        </authorList>
    </citation>
    <scope>NUCLEOTIDE SEQUENCE</scope>
    <source>
        <strain evidence="9">BGI-DK2014c</strain>
        <tissue evidence="9">Whole body</tissue>
    </source>
</reference>
<dbReference type="Proteomes" id="UP000668214">
    <property type="component" value="Unassembled WGS sequence"/>
</dbReference>
<evidence type="ECO:0000256" key="6">
    <source>
        <dbReference type="ARBA" id="ARBA00022917"/>
    </source>
</evidence>
<keyword evidence="5" id="KW-0067">ATP-binding</keyword>
<feature type="non-terminal residue" evidence="9">
    <location>
        <position position="114"/>
    </location>
</feature>
<evidence type="ECO:0000259" key="8">
    <source>
        <dbReference type="Pfam" id="PF00133"/>
    </source>
</evidence>
<dbReference type="GO" id="GO:0006429">
    <property type="term" value="P:leucyl-tRNA aminoacylation"/>
    <property type="evidence" value="ECO:0007669"/>
    <property type="project" value="InterPro"/>
</dbReference>
<evidence type="ECO:0000256" key="4">
    <source>
        <dbReference type="ARBA" id="ARBA00022741"/>
    </source>
</evidence>
<evidence type="ECO:0000313" key="9">
    <source>
        <dbReference type="EMBL" id="KAG5311949.1"/>
    </source>
</evidence>
<proteinExistence type="inferred from homology"/>
<dbReference type="InterPro" id="IPR002302">
    <property type="entry name" value="Leu-tRNA-ligase"/>
</dbReference>
<comment type="caution">
    <text evidence="9">The sequence shown here is derived from an EMBL/GenBank/DDBJ whole genome shotgun (WGS) entry which is preliminary data.</text>
</comment>
<dbReference type="AlphaFoldDB" id="A0A836F439"/>
<dbReference type="PANTHER" id="PTHR43740:SF2">
    <property type="entry name" value="LEUCINE--TRNA LIGASE, MITOCHONDRIAL"/>
    <property type="match status" value="1"/>
</dbReference>
<sequence>MMMQRLSYPLKISRCRIRKCLNNFFHQSLQLSTADTSLSSIYSTNLKKTVEKYWSDKINPCKSSVNGDAKDKFYILSMFPYPSGALHMGHVRVYTISDTVARFYRLKGRPHKNL</sequence>
<dbReference type="GO" id="GO:0005524">
    <property type="term" value="F:ATP binding"/>
    <property type="evidence" value="ECO:0007669"/>
    <property type="project" value="UniProtKB-KW"/>
</dbReference>
<evidence type="ECO:0000256" key="1">
    <source>
        <dbReference type="ARBA" id="ARBA00005594"/>
    </source>
</evidence>
<keyword evidence="7" id="KW-0030">Aminoacyl-tRNA synthetase</keyword>
<evidence type="ECO:0000256" key="5">
    <source>
        <dbReference type="ARBA" id="ARBA00022840"/>
    </source>
</evidence>
<keyword evidence="3" id="KW-0436">Ligase</keyword>
<organism evidence="9 10">
    <name type="scientific">Pseudoatta argentina</name>
    <dbReference type="NCBI Taxonomy" id="621737"/>
    <lineage>
        <taxon>Eukaryota</taxon>
        <taxon>Metazoa</taxon>
        <taxon>Ecdysozoa</taxon>
        <taxon>Arthropoda</taxon>
        <taxon>Hexapoda</taxon>
        <taxon>Insecta</taxon>
        <taxon>Pterygota</taxon>
        <taxon>Neoptera</taxon>
        <taxon>Endopterygota</taxon>
        <taxon>Hymenoptera</taxon>
        <taxon>Apocrita</taxon>
        <taxon>Aculeata</taxon>
        <taxon>Formicoidea</taxon>
        <taxon>Formicidae</taxon>
        <taxon>Myrmicinae</taxon>
        <taxon>Pseudoatta</taxon>
    </lineage>
</organism>
<dbReference type="InterPro" id="IPR001412">
    <property type="entry name" value="aa-tRNA-synth_I_CS"/>
</dbReference>
<evidence type="ECO:0000256" key="2">
    <source>
        <dbReference type="ARBA" id="ARBA00013164"/>
    </source>
</evidence>
<dbReference type="EMBL" id="JAANIA010002593">
    <property type="protein sequence ID" value="KAG5311949.1"/>
    <property type="molecule type" value="Genomic_DNA"/>
</dbReference>
<dbReference type="Gene3D" id="3.40.50.620">
    <property type="entry name" value="HUPs"/>
    <property type="match status" value="1"/>
</dbReference>
<dbReference type="PROSITE" id="PS00178">
    <property type="entry name" value="AA_TRNA_LIGASE_I"/>
    <property type="match status" value="1"/>
</dbReference>
<dbReference type="InterPro" id="IPR002300">
    <property type="entry name" value="aa-tRNA-synth_Ia"/>
</dbReference>
<dbReference type="SUPFAM" id="SSF52374">
    <property type="entry name" value="Nucleotidylyl transferase"/>
    <property type="match status" value="1"/>
</dbReference>
<evidence type="ECO:0000256" key="3">
    <source>
        <dbReference type="ARBA" id="ARBA00022598"/>
    </source>
</evidence>